<name>A0A9P7Z5C0_9HELO</name>
<feature type="region of interest" description="Disordered" evidence="5">
    <location>
        <begin position="95"/>
        <end position="130"/>
    </location>
</feature>
<dbReference type="GO" id="GO:0003729">
    <property type="term" value="F:mRNA binding"/>
    <property type="evidence" value="ECO:0007669"/>
    <property type="project" value="TreeGrafter"/>
</dbReference>
<evidence type="ECO:0000256" key="2">
    <source>
        <dbReference type="ARBA" id="ARBA00006610"/>
    </source>
</evidence>
<dbReference type="Proteomes" id="UP000887226">
    <property type="component" value="Unassembled WGS sequence"/>
</dbReference>
<dbReference type="Pfam" id="PF03853">
    <property type="entry name" value="YjeF_N"/>
    <property type="match status" value="1"/>
</dbReference>
<keyword evidence="6" id="KW-0732">Signal</keyword>
<evidence type="ECO:0000259" key="8">
    <source>
        <dbReference type="PROSITE" id="PS51512"/>
    </source>
</evidence>
<dbReference type="SUPFAM" id="SSF64153">
    <property type="entry name" value="YjeF N-terminal domain-like"/>
    <property type="match status" value="1"/>
</dbReference>
<feature type="region of interest" description="Disordered" evidence="5">
    <location>
        <begin position="340"/>
        <end position="434"/>
    </location>
</feature>
<dbReference type="PANTHER" id="PTHR13612">
    <property type="entry name" value="ENHANCER OF MRNA-DECAPPING PROTEIN 3"/>
    <property type="match status" value="1"/>
</dbReference>
<evidence type="ECO:0000256" key="1">
    <source>
        <dbReference type="ARBA" id="ARBA00004201"/>
    </source>
</evidence>
<proteinExistence type="inferred from homology"/>
<accession>A0A9P7Z5C0</accession>
<dbReference type="Gene3D" id="3.40.50.10260">
    <property type="entry name" value="YjeF N-terminal domain"/>
    <property type="match status" value="1"/>
</dbReference>
<comment type="similarity">
    <text evidence="2">Belongs to the EDC3 family.</text>
</comment>
<feature type="signal peptide" evidence="6">
    <location>
        <begin position="1"/>
        <end position="22"/>
    </location>
</feature>
<protein>
    <recommendedName>
        <fullName evidence="3">Enhancer of mRNA-decapping protein 3</fullName>
    </recommendedName>
</protein>
<comment type="caution">
    <text evidence="9">The sequence shown here is derived from an EMBL/GenBank/DDBJ whole genome shotgun (WGS) entry which is preliminary data.</text>
</comment>
<dbReference type="InterPro" id="IPR036652">
    <property type="entry name" value="YjeF_N_dom_sf"/>
</dbReference>
<dbReference type="InterPro" id="IPR025762">
    <property type="entry name" value="DFDF"/>
</dbReference>
<dbReference type="AlphaFoldDB" id="A0A9P7Z5C0"/>
<comment type="subcellular location">
    <subcellularLocation>
        <location evidence="1">Cytoplasm</location>
        <location evidence="1">P-body</location>
    </subcellularLocation>
</comment>
<dbReference type="PROSITE" id="PS51385">
    <property type="entry name" value="YJEF_N"/>
    <property type="match status" value="1"/>
</dbReference>
<dbReference type="GO" id="GO:0000932">
    <property type="term" value="C:P-body"/>
    <property type="evidence" value="ECO:0007669"/>
    <property type="project" value="UniProtKB-SubCell"/>
</dbReference>
<evidence type="ECO:0000313" key="9">
    <source>
        <dbReference type="EMBL" id="KAG9245679.1"/>
    </source>
</evidence>
<dbReference type="FunFam" id="3.40.50.10260:FF:000007">
    <property type="entry name" value="YjeF N-terminal domain-like protein"/>
    <property type="match status" value="1"/>
</dbReference>
<dbReference type="Pfam" id="PF09532">
    <property type="entry name" value="FDF"/>
    <property type="match status" value="1"/>
</dbReference>
<dbReference type="PROSITE" id="PS51512">
    <property type="entry name" value="DFDF"/>
    <property type="match status" value="1"/>
</dbReference>
<dbReference type="EMBL" id="MU253835">
    <property type="protein sequence ID" value="KAG9245679.1"/>
    <property type="molecule type" value="Genomic_DNA"/>
</dbReference>
<organism evidence="9 10">
    <name type="scientific">Calycina marina</name>
    <dbReference type="NCBI Taxonomy" id="1763456"/>
    <lineage>
        <taxon>Eukaryota</taxon>
        <taxon>Fungi</taxon>
        <taxon>Dikarya</taxon>
        <taxon>Ascomycota</taxon>
        <taxon>Pezizomycotina</taxon>
        <taxon>Leotiomycetes</taxon>
        <taxon>Helotiales</taxon>
        <taxon>Pezizellaceae</taxon>
        <taxon>Calycina</taxon>
    </lineage>
</organism>
<dbReference type="OrthoDB" id="10030313at2759"/>
<feature type="domain" description="DFDF" evidence="8">
    <location>
        <begin position="292"/>
        <end position="328"/>
    </location>
</feature>
<evidence type="ECO:0000313" key="10">
    <source>
        <dbReference type="Proteomes" id="UP000887226"/>
    </source>
</evidence>
<feature type="compositionally biased region" description="Polar residues" evidence="5">
    <location>
        <begin position="97"/>
        <end position="128"/>
    </location>
</feature>
<dbReference type="GO" id="GO:0031087">
    <property type="term" value="P:deadenylation-independent decapping of nuclear-transcribed mRNA"/>
    <property type="evidence" value="ECO:0007669"/>
    <property type="project" value="TreeGrafter"/>
</dbReference>
<reference evidence="9" key="1">
    <citation type="journal article" date="2021" name="IMA Fungus">
        <title>Genomic characterization of three marine fungi, including Emericellopsis atlantica sp. nov. with signatures of a generalist lifestyle and marine biomass degradation.</title>
        <authorList>
            <person name="Hagestad O.C."/>
            <person name="Hou L."/>
            <person name="Andersen J.H."/>
            <person name="Hansen E.H."/>
            <person name="Altermark B."/>
            <person name="Li C."/>
            <person name="Kuhnert E."/>
            <person name="Cox R.J."/>
            <person name="Crous P.W."/>
            <person name="Spatafora J.W."/>
            <person name="Lail K."/>
            <person name="Amirebrahimi M."/>
            <person name="Lipzen A."/>
            <person name="Pangilinan J."/>
            <person name="Andreopoulos W."/>
            <person name="Hayes R.D."/>
            <person name="Ng V."/>
            <person name="Grigoriev I.V."/>
            <person name="Jackson S.A."/>
            <person name="Sutton T.D.S."/>
            <person name="Dobson A.D.W."/>
            <person name="Rama T."/>
        </authorList>
    </citation>
    <scope>NUCLEOTIDE SEQUENCE</scope>
    <source>
        <strain evidence="9">TRa3180A</strain>
    </source>
</reference>
<evidence type="ECO:0000256" key="5">
    <source>
        <dbReference type="SAM" id="MobiDB-lite"/>
    </source>
</evidence>
<dbReference type="InterPro" id="IPR019050">
    <property type="entry name" value="FDF_dom"/>
</dbReference>
<feature type="domain" description="YjeF N-terminal" evidence="7">
    <location>
        <begin position="458"/>
        <end position="702"/>
    </location>
</feature>
<dbReference type="PANTHER" id="PTHR13612:SF0">
    <property type="entry name" value="ENHANCER OF MRNA-DECAPPING PROTEIN 3"/>
    <property type="match status" value="1"/>
</dbReference>
<keyword evidence="4" id="KW-0963">Cytoplasm</keyword>
<dbReference type="InterPro" id="IPR004443">
    <property type="entry name" value="YjeF_N_dom"/>
</dbReference>
<feature type="region of interest" description="Disordered" evidence="5">
    <location>
        <begin position="206"/>
        <end position="272"/>
    </location>
</feature>
<sequence>MSNQFIGLTMLVTLSAPYGAQLRGVVSSIEPGKSLTLRDVISPFNGNYVKEFTINAAEIAELVEAPRENVNPKPIPTPVPIKSRTPFEDPAILSVGKRSQPSSQPPQIDKSNQWKPASLNRAYSSRTVTSRDDRALQDITLTISLADSLKDVHIAEVGEDDIPDNIVLSELEAEAEIIQPPQLDIMPMVKKPRRKKAQNTVNILDAGPATVGKQGIRPQSRQHNRKEQDSLLLTPASSKGKKNQQSTGRAKGWRQTPLLEPNPSFQPFETLLKPRRGGNARKLYVEESGWGTEEATDVQDMGDFDFTGNLAKFDKKTVFTGLEASSAIADEDRLVAHNRISRAKPGTNSGKNLHYTENVLDSPNAIPKMNPEDWNSEADSGLDDRIHIREGGSGRTSRRAESKLPAKRHPTSRKGSSTNGAQVAPPPRSLSIPATAPKPSFFLVPSNQRCEPISALQMLNLENIAENDLGLSEDMMAENAARGIAEIALSAVNGRGRGLTQGKGGVIPTIVVFAGNNKSGLRAIAAARHLRNHSVNVVVCVLGLERETEFLAGLKRQLKVYRSFGGKVLNKAGLLEYVKTLNAPIELVIDGLLGLTISFEELRTGDQATAYELIEFANRSQIAVLAIDIPTGIDPSTGKVNIIDGRQLYMHAKYIVVMGAPKKGLLGAMSFSEGIAENDGADSGIDWQLFVADIGLGAAVWKKSGTRLRRGVEFDGDWVLGMRYQGNSE</sequence>
<evidence type="ECO:0000256" key="4">
    <source>
        <dbReference type="ARBA" id="ARBA00022490"/>
    </source>
</evidence>
<feature type="compositionally biased region" description="Basic and acidic residues" evidence="5">
    <location>
        <begin position="382"/>
        <end position="404"/>
    </location>
</feature>
<gene>
    <name evidence="9" type="ORF">BJ878DRAFT_574656</name>
</gene>
<evidence type="ECO:0000256" key="6">
    <source>
        <dbReference type="SAM" id="SignalP"/>
    </source>
</evidence>
<feature type="chain" id="PRO_5040278697" description="Enhancer of mRNA-decapping protein 3" evidence="6">
    <location>
        <begin position="23"/>
        <end position="729"/>
    </location>
</feature>
<evidence type="ECO:0000259" key="7">
    <source>
        <dbReference type="PROSITE" id="PS51385"/>
    </source>
</evidence>
<dbReference type="SMART" id="SM01199">
    <property type="entry name" value="FDF"/>
    <property type="match status" value="1"/>
</dbReference>
<dbReference type="GO" id="GO:0033962">
    <property type="term" value="P:P-body assembly"/>
    <property type="evidence" value="ECO:0007669"/>
    <property type="project" value="TreeGrafter"/>
</dbReference>
<keyword evidence="10" id="KW-1185">Reference proteome</keyword>
<evidence type="ECO:0000256" key="3">
    <source>
        <dbReference type="ARBA" id="ARBA00015797"/>
    </source>
</evidence>